<evidence type="ECO:0000313" key="3">
    <source>
        <dbReference type="Proteomes" id="UP000652681"/>
    </source>
</evidence>
<dbReference type="RefSeq" id="WP_163491500.1">
    <property type="nucleotide sequence ID" value="NZ_JACVEL010000005.1"/>
</dbReference>
<dbReference type="Proteomes" id="UP000652681">
    <property type="component" value="Unassembled WGS sequence"/>
</dbReference>
<protein>
    <submittedName>
        <fullName evidence="2">Type IX secretion system membrane protein PorP/SprF</fullName>
    </submittedName>
</protein>
<keyword evidence="3" id="KW-1185">Reference proteome</keyword>
<dbReference type="AlphaFoldDB" id="A0A8J6TZW8"/>
<evidence type="ECO:0000313" key="2">
    <source>
        <dbReference type="EMBL" id="MBC9812728.1"/>
    </source>
</evidence>
<proteinExistence type="predicted"/>
<dbReference type="Pfam" id="PF11751">
    <property type="entry name" value="PorP_SprF"/>
    <property type="match status" value="1"/>
</dbReference>
<dbReference type="NCBIfam" id="TIGR03519">
    <property type="entry name" value="T9SS_PorP_fam"/>
    <property type="match status" value="1"/>
</dbReference>
<name>A0A8J6TZW8_9FLAO</name>
<comment type="caution">
    <text evidence="2">The sequence shown here is derived from an EMBL/GenBank/DDBJ whole genome shotgun (WGS) entry which is preliminary data.</text>
</comment>
<accession>A0A8J6TZW8</accession>
<organism evidence="2 3">
    <name type="scientific">Taishania pollutisoli</name>
    <dbReference type="NCBI Taxonomy" id="2766479"/>
    <lineage>
        <taxon>Bacteria</taxon>
        <taxon>Pseudomonadati</taxon>
        <taxon>Bacteroidota</taxon>
        <taxon>Flavobacteriia</taxon>
        <taxon>Flavobacteriales</taxon>
        <taxon>Crocinitomicaceae</taxon>
        <taxon>Taishania</taxon>
    </lineage>
</organism>
<sequence length="307" mass="34372">MKTIKFLAGCLTLVLLGSTGATAQQDPHYTQYFDNMLFINPAYAGSRGMLNMTGIHREQWVGFDGRPRSSTFSIHSPLSYESIGLGLTAVNDNIGPMNQTMFYADASYTVKFKNHRGKLAFGVKGGINLINIGREGLNTDNPNDPKLLQNIRNNINPNFGFGIYYHTPGFFIGVSTPKLLERSYDELSTTNLERRHYFATIGGVIRLSDKWKLRPTSLLKITEGAPLSLDLTAAAIYNEKLWLGANYRLLAAFGAFVQVQITPQFKIGVASDFGTQRLRNYNNGSFEIMLSYDCLFKKEGIRSPRYF</sequence>
<gene>
    <name evidence="2" type="ORF">H9Y05_09620</name>
</gene>
<feature type="signal peptide" evidence="1">
    <location>
        <begin position="1"/>
        <end position="23"/>
    </location>
</feature>
<reference evidence="2" key="1">
    <citation type="submission" date="2020-09" db="EMBL/GenBank/DDBJ databases">
        <title>Taishania pollutisoli gen. nov., sp. nov., Isolated from Tetrabromobisphenol A-Contaminated Soil.</title>
        <authorList>
            <person name="Chen Q."/>
        </authorList>
    </citation>
    <scope>NUCLEOTIDE SEQUENCE</scope>
    <source>
        <strain evidence="2">CZZ-1</strain>
    </source>
</reference>
<feature type="chain" id="PRO_5035328422" evidence="1">
    <location>
        <begin position="24"/>
        <end position="307"/>
    </location>
</feature>
<keyword evidence="1" id="KW-0732">Signal</keyword>
<dbReference type="EMBL" id="JACVEL010000005">
    <property type="protein sequence ID" value="MBC9812728.1"/>
    <property type="molecule type" value="Genomic_DNA"/>
</dbReference>
<evidence type="ECO:0000256" key="1">
    <source>
        <dbReference type="SAM" id="SignalP"/>
    </source>
</evidence>
<dbReference type="InterPro" id="IPR019861">
    <property type="entry name" value="PorP/SprF_Bacteroidetes"/>
</dbReference>